<evidence type="ECO:0000313" key="5">
    <source>
        <dbReference type="Proteomes" id="UP001176059"/>
    </source>
</evidence>
<dbReference type="GO" id="GO:0006513">
    <property type="term" value="P:protein monoubiquitination"/>
    <property type="evidence" value="ECO:0007669"/>
    <property type="project" value="InterPro"/>
</dbReference>
<dbReference type="AlphaFoldDB" id="A0AA38N5G9"/>
<keyword evidence="5" id="KW-1185">Reference proteome</keyword>
<dbReference type="GO" id="GO:0061630">
    <property type="term" value="F:ubiquitin protein ligase activity"/>
    <property type="evidence" value="ECO:0007669"/>
    <property type="project" value="InterPro"/>
</dbReference>
<dbReference type="GO" id="GO:0006301">
    <property type="term" value="P:DNA damage tolerance"/>
    <property type="evidence" value="ECO:0007669"/>
    <property type="project" value="InterPro"/>
</dbReference>
<keyword evidence="1" id="KW-0479">Metal-binding</keyword>
<keyword evidence="1" id="KW-0863">Zinc-finger</keyword>
<reference evidence="4" key="2">
    <citation type="journal article" date="2023" name="Proc. Natl. Acad. Sci. U.S.A.">
        <title>A global phylogenomic analysis of the shiitake genus Lentinula.</title>
        <authorList>
            <person name="Sierra-Patev S."/>
            <person name="Min B."/>
            <person name="Naranjo-Ortiz M."/>
            <person name="Looney B."/>
            <person name="Konkel Z."/>
            <person name="Slot J.C."/>
            <person name="Sakamoto Y."/>
            <person name="Steenwyk J.L."/>
            <person name="Rokas A."/>
            <person name="Carro J."/>
            <person name="Camarero S."/>
            <person name="Ferreira P."/>
            <person name="Molpeceres G."/>
            <person name="Ruiz-Duenas F.J."/>
            <person name="Serrano A."/>
            <person name="Henrissat B."/>
            <person name="Drula E."/>
            <person name="Hughes K.W."/>
            <person name="Mata J.L."/>
            <person name="Ishikawa N.K."/>
            <person name="Vargas-Isla R."/>
            <person name="Ushijima S."/>
            <person name="Smith C.A."/>
            <person name="Donoghue J."/>
            <person name="Ahrendt S."/>
            <person name="Andreopoulos W."/>
            <person name="He G."/>
            <person name="LaButti K."/>
            <person name="Lipzen A."/>
            <person name="Ng V."/>
            <person name="Riley R."/>
            <person name="Sandor L."/>
            <person name="Barry K."/>
            <person name="Martinez A.T."/>
            <person name="Xiao Y."/>
            <person name="Gibbons J.G."/>
            <person name="Terashima K."/>
            <person name="Grigoriev I.V."/>
            <person name="Hibbett D."/>
        </authorList>
    </citation>
    <scope>NUCLEOTIDE SEQUENCE</scope>
    <source>
        <strain evidence="4">ET3784</strain>
    </source>
</reference>
<dbReference type="InterPro" id="IPR013083">
    <property type="entry name" value="Znf_RING/FYVE/PHD"/>
</dbReference>
<dbReference type="GO" id="GO:0003697">
    <property type="term" value="F:single-stranded DNA binding"/>
    <property type="evidence" value="ECO:0007669"/>
    <property type="project" value="InterPro"/>
</dbReference>
<dbReference type="Gene3D" id="3.30.40.10">
    <property type="entry name" value="Zinc/RING finger domain, C3HC4 (zinc finger)"/>
    <property type="match status" value="1"/>
</dbReference>
<sequence>MATQDSEDDFDQIPDHIDFGAIGDDVWDAIQTQNQTNAGPGFNIDVVDTHSQPPRASEGDSTAIVPEFVQGTSTSPPDPVVEPRRANTPSTAYSTDDVEDLDDDFFQQLDEVENQIMNSTTATAPPTMVPSESSNTLEASFNNVYDIGSPPMKRRRLEDCNESLASPTKKGKEKFEGVWSELLDEYDDEINCPICCDILVAAHLVNGCGHTLCGSCGYQWIVEKHRNTCPVCRANCHALTPLIPNITVDNFVNKHLRVRAMLGDEDWQVGGSKLLEWQMRKDKWKNDCEQRVKRLKKSPPIVIRPRVNSLVGQLAFMNDIFF</sequence>
<dbReference type="InterPro" id="IPR001841">
    <property type="entry name" value="Znf_RING"/>
</dbReference>
<protein>
    <recommendedName>
        <fullName evidence="3">RING-type domain-containing protein</fullName>
    </recommendedName>
</protein>
<dbReference type="SUPFAM" id="SSF57850">
    <property type="entry name" value="RING/U-box"/>
    <property type="match status" value="1"/>
</dbReference>
<evidence type="ECO:0000256" key="1">
    <source>
        <dbReference type="PROSITE-ProRule" id="PRU00175"/>
    </source>
</evidence>
<name>A0AA38N5G9_9AGAR</name>
<dbReference type="PANTHER" id="PTHR14134">
    <property type="entry name" value="E3 UBIQUITIN-PROTEIN LIGASE RAD18"/>
    <property type="match status" value="1"/>
</dbReference>
<dbReference type="EMBL" id="JANVFO010000003">
    <property type="protein sequence ID" value="KAJ3736907.1"/>
    <property type="molecule type" value="Genomic_DNA"/>
</dbReference>
<dbReference type="InterPro" id="IPR039577">
    <property type="entry name" value="Rad18"/>
</dbReference>
<dbReference type="GO" id="GO:0008270">
    <property type="term" value="F:zinc ion binding"/>
    <property type="evidence" value="ECO:0007669"/>
    <property type="project" value="UniProtKB-KW"/>
</dbReference>
<dbReference type="Proteomes" id="UP001176059">
    <property type="component" value="Unassembled WGS sequence"/>
</dbReference>
<proteinExistence type="predicted"/>
<evidence type="ECO:0000259" key="3">
    <source>
        <dbReference type="PROSITE" id="PS50089"/>
    </source>
</evidence>
<dbReference type="GO" id="GO:0005634">
    <property type="term" value="C:nucleus"/>
    <property type="evidence" value="ECO:0007669"/>
    <property type="project" value="TreeGrafter"/>
</dbReference>
<evidence type="ECO:0000256" key="2">
    <source>
        <dbReference type="SAM" id="MobiDB-lite"/>
    </source>
</evidence>
<reference evidence="4" key="1">
    <citation type="submission" date="2022-08" db="EMBL/GenBank/DDBJ databases">
        <authorList>
            <consortium name="DOE Joint Genome Institute"/>
            <person name="Min B."/>
            <person name="Sierra-Patev S."/>
            <person name="Naranjo-Ortiz M."/>
            <person name="Looney B."/>
            <person name="Konkel Z."/>
            <person name="Slot J.C."/>
            <person name="Sakamoto Y."/>
            <person name="Steenwyk J.L."/>
            <person name="Rokas A."/>
            <person name="Carro J."/>
            <person name="Camarero S."/>
            <person name="Ferreira P."/>
            <person name="Molpeceres G."/>
            <person name="Ruiz-duenas F.J."/>
            <person name="Serrano A."/>
            <person name="Henrissat B."/>
            <person name="Drula E."/>
            <person name="Hughes K.W."/>
            <person name="Mata J.L."/>
            <person name="Ishikawa N.K."/>
            <person name="Vargas-Isla R."/>
            <person name="Ushijima S."/>
            <person name="Smith C.A."/>
            <person name="Ahrendt S."/>
            <person name="Andreopoulos W."/>
            <person name="He G."/>
            <person name="LaButti K."/>
            <person name="Lipzen A."/>
            <person name="Ng V."/>
            <person name="Riley R."/>
            <person name="Sandor L."/>
            <person name="Barry K."/>
            <person name="Martinez A.T."/>
            <person name="Xiao Y."/>
            <person name="Gibbons J.G."/>
            <person name="Terashima K."/>
            <person name="Hibbett D.S."/>
            <person name="Grigoriev I.V."/>
        </authorList>
    </citation>
    <scope>NUCLEOTIDE SEQUENCE</scope>
    <source>
        <strain evidence="4">ET3784</strain>
    </source>
</reference>
<evidence type="ECO:0000313" key="4">
    <source>
        <dbReference type="EMBL" id="KAJ3736907.1"/>
    </source>
</evidence>
<comment type="caution">
    <text evidence="4">The sequence shown here is derived from an EMBL/GenBank/DDBJ whole genome shotgun (WGS) entry which is preliminary data.</text>
</comment>
<keyword evidence="1" id="KW-0862">Zinc</keyword>
<dbReference type="Pfam" id="PF13923">
    <property type="entry name" value="zf-C3HC4_2"/>
    <property type="match status" value="1"/>
</dbReference>
<gene>
    <name evidence="4" type="ORF">DFJ43DRAFT_1048391</name>
</gene>
<organism evidence="4 5">
    <name type="scientific">Lentinula guzmanii</name>
    <dbReference type="NCBI Taxonomy" id="2804957"/>
    <lineage>
        <taxon>Eukaryota</taxon>
        <taxon>Fungi</taxon>
        <taxon>Dikarya</taxon>
        <taxon>Basidiomycota</taxon>
        <taxon>Agaricomycotina</taxon>
        <taxon>Agaricomycetes</taxon>
        <taxon>Agaricomycetidae</taxon>
        <taxon>Agaricales</taxon>
        <taxon>Marasmiineae</taxon>
        <taxon>Omphalotaceae</taxon>
        <taxon>Lentinula</taxon>
    </lineage>
</organism>
<feature type="region of interest" description="Disordered" evidence="2">
    <location>
        <begin position="68"/>
        <end position="97"/>
    </location>
</feature>
<dbReference type="PROSITE" id="PS50089">
    <property type="entry name" value="ZF_RING_2"/>
    <property type="match status" value="1"/>
</dbReference>
<dbReference type="PANTHER" id="PTHR14134:SF2">
    <property type="entry name" value="E3 UBIQUITIN-PROTEIN LIGASE RAD18"/>
    <property type="match status" value="1"/>
</dbReference>
<dbReference type="GO" id="GO:0097505">
    <property type="term" value="C:Rad6-Rad18 complex"/>
    <property type="evidence" value="ECO:0007669"/>
    <property type="project" value="TreeGrafter"/>
</dbReference>
<feature type="domain" description="RING-type" evidence="3">
    <location>
        <begin position="192"/>
        <end position="233"/>
    </location>
</feature>
<accession>A0AA38N5G9</accession>